<dbReference type="CDD" id="cd04664">
    <property type="entry name" value="NUDIX_DHNTPase_like"/>
    <property type="match status" value="1"/>
</dbReference>
<evidence type="ECO:0000313" key="5">
    <source>
        <dbReference type="Proteomes" id="UP000286186"/>
    </source>
</evidence>
<evidence type="ECO:0000313" key="2">
    <source>
        <dbReference type="EMBL" id="RHF89113.1"/>
    </source>
</evidence>
<feature type="domain" description="Nudix hydrolase" evidence="1">
    <location>
        <begin position="4"/>
        <end position="143"/>
    </location>
</feature>
<dbReference type="SUPFAM" id="SSF55811">
    <property type="entry name" value="Nudix"/>
    <property type="match status" value="1"/>
</dbReference>
<dbReference type="Pfam" id="PF00293">
    <property type="entry name" value="NUDIX"/>
    <property type="match status" value="1"/>
</dbReference>
<dbReference type="Proteomes" id="UP000283314">
    <property type="component" value="Unassembled WGS sequence"/>
</dbReference>
<sequence length="152" mass="17766">MARAKYQVLVIPYHIENGNVKYCIFKRNDMKVWQFIAGGGEDEDETIIISAKREAYEEANIGMDCKYSVLDTQNSIPTYCFKEARKIWGENCLVIPEYTFAARMNTTILELSQEHTKYEWVDYKTALKRLRYDSNKTALWELDSKIKLGTLN</sequence>
<comment type="caution">
    <text evidence="2">The sequence shown here is derived from an EMBL/GenBank/DDBJ whole genome shotgun (WGS) entry which is preliminary data.</text>
</comment>
<evidence type="ECO:0000313" key="4">
    <source>
        <dbReference type="Proteomes" id="UP000283314"/>
    </source>
</evidence>
<gene>
    <name evidence="3" type="ORF">DW018_11190</name>
    <name evidence="2" type="ORF">DW652_04855</name>
</gene>
<dbReference type="Gene3D" id="3.90.79.10">
    <property type="entry name" value="Nucleoside Triphosphate Pyrophosphohydrolase"/>
    <property type="match status" value="1"/>
</dbReference>
<dbReference type="InterPro" id="IPR000086">
    <property type="entry name" value="NUDIX_hydrolase_dom"/>
</dbReference>
<name>A0A414R7W3_9FIRM</name>
<organism evidence="2 5">
    <name type="scientific">Eubacterium ventriosum</name>
    <dbReference type="NCBI Taxonomy" id="39496"/>
    <lineage>
        <taxon>Bacteria</taxon>
        <taxon>Bacillati</taxon>
        <taxon>Bacillota</taxon>
        <taxon>Clostridia</taxon>
        <taxon>Eubacteriales</taxon>
        <taxon>Eubacteriaceae</taxon>
        <taxon>Eubacterium</taxon>
    </lineage>
</organism>
<dbReference type="InterPro" id="IPR015797">
    <property type="entry name" value="NUDIX_hydrolase-like_dom_sf"/>
</dbReference>
<reference evidence="4 5" key="1">
    <citation type="submission" date="2018-08" db="EMBL/GenBank/DDBJ databases">
        <title>A genome reference for cultivated species of the human gut microbiota.</title>
        <authorList>
            <person name="Zou Y."/>
            <person name="Xue W."/>
            <person name="Luo G."/>
        </authorList>
    </citation>
    <scope>NUCLEOTIDE SEQUENCE [LARGE SCALE GENOMIC DNA]</scope>
    <source>
        <strain evidence="3 4">AF37-4</strain>
        <strain evidence="2 5">AM23-22</strain>
    </source>
</reference>
<evidence type="ECO:0000259" key="1">
    <source>
        <dbReference type="PROSITE" id="PS51462"/>
    </source>
</evidence>
<proteinExistence type="predicted"/>
<dbReference type="Proteomes" id="UP000286186">
    <property type="component" value="Unassembled WGS sequence"/>
</dbReference>
<dbReference type="GeneID" id="66467806"/>
<dbReference type="RefSeq" id="WP_118231551.1">
    <property type="nucleotide sequence ID" value="NZ_CABJDQ010000009.1"/>
</dbReference>
<dbReference type="AlphaFoldDB" id="A0A414R7W3"/>
<evidence type="ECO:0000313" key="3">
    <source>
        <dbReference type="EMBL" id="RHL43201.1"/>
    </source>
</evidence>
<dbReference type="EMBL" id="QROT01000009">
    <property type="protein sequence ID" value="RHL43201.1"/>
    <property type="molecule type" value="Genomic_DNA"/>
</dbReference>
<dbReference type="EMBL" id="QRHR01000004">
    <property type="protein sequence ID" value="RHF89113.1"/>
    <property type="molecule type" value="Genomic_DNA"/>
</dbReference>
<dbReference type="PROSITE" id="PS51462">
    <property type="entry name" value="NUDIX"/>
    <property type="match status" value="1"/>
</dbReference>
<accession>A0A414R7W3</accession>
<protein>
    <submittedName>
        <fullName evidence="2">NUDIX domain-containing protein</fullName>
    </submittedName>
</protein>